<comment type="subunit">
    <text evidence="4">Part of the Bam complex.</text>
</comment>
<dbReference type="GO" id="GO:0043165">
    <property type="term" value="P:Gram-negative-bacterium-type cell outer membrane assembly"/>
    <property type="evidence" value="ECO:0007669"/>
    <property type="project" value="UniProtKB-UniRule"/>
</dbReference>
<dbReference type="PANTHER" id="PTHR34512">
    <property type="entry name" value="CELL SURFACE PROTEIN"/>
    <property type="match status" value="1"/>
</dbReference>
<dbReference type="HAMAP" id="MF_00923">
    <property type="entry name" value="OM_assembly_BamB"/>
    <property type="match status" value="1"/>
</dbReference>
<comment type="similarity">
    <text evidence="4">Belongs to the BamB family.</text>
</comment>
<dbReference type="NCBIfam" id="TIGR03300">
    <property type="entry name" value="assembly_YfgL"/>
    <property type="match status" value="1"/>
</dbReference>
<evidence type="ECO:0000313" key="7">
    <source>
        <dbReference type="Proteomes" id="UP000613768"/>
    </source>
</evidence>
<dbReference type="GO" id="GO:0051205">
    <property type="term" value="P:protein insertion into membrane"/>
    <property type="evidence" value="ECO:0007669"/>
    <property type="project" value="UniProtKB-UniRule"/>
</dbReference>
<protein>
    <recommendedName>
        <fullName evidence="4">Outer membrane protein assembly factor BamB</fullName>
    </recommendedName>
</protein>
<dbReference type="SMART" id="SM00564">
    <property type="entry name" value="PQQ"/>
    <property type="match status" value="7"/>
</dbReference>
<proteinExistence type="inferred from homology"/>
<dbReference type="GO" id="GO:0009279">
    <property type="term" value="C:cell outer membrane"/>
    <property type="evidence" value="ECO:0007669"/>
    <property type="project" value="UniProtKB-SubCell"/>
</dbReference>
<dbReference type="Gene3D" id="2.130.10.10">
    <property type="entry name" value="YVTN repeat-like/Quinoprotein amine dehydrogenase"/>
    <property type="match status" value="1"/>
</dbReference>
<dbReference type="InterPro" id="IPR011047">
    <property type="entry name" value="Quinoprotein_ADH-like_sf"/>
</dbReference>
<evidence type="ECO:0000256" key="1">
    <source>
        <dbReference type="ARBA" id="ARBA00022729"/>
    </source>
</evidence>
<evidence type="ECO:0000313" key="6">
    <source>
        <dbReference type="EMBL" id="MBD8525296.1"/>
    </source>
</evidence>
<feature type="domain" description="Pyrrolo-quinoline quinone repeat" evidence="5">
    <location>
        <begin position="105"/>
        <end position="313"/>
    </location>
</feature>
<comment type="function">
    <text evidence="4">Part of the outer membrane protein assembly complex, which is involved in assembly and insertion of beta-barrel proteins into the outer membrane.</text>
</comment>
<dbReference type="InterPro" id="IPR002372">
    <property type="entry name" value="PQQ_rpt_dom"/>
</dbReference>
<dbReference type="PROSITE" id="PS51257">
    <property type="entry name" value="PROKAR_LIPOPROTEIN"/>
    <property type="match status" value="1"/>
</dbReference>
<comment type="caution">
    <text evidence="6">The sequence shown here is derived from an EMBL/GenBank/DDBJ whole genome shotgun (WGS) entry which is preliminary data.</text>
</comment>
<evidence type="ECO:0000259" key="5">
    <source>
        <dbReference type="Pfam" id="PF13360"/>
    </source>
</evidence>
<evidence type="ECO:0000256" key="2">
    <source>
        <dbReference type="ARBA" id="ARBA00023136"/>
    </source>
</evidence>
<keyword evidence="7" id="KW-1185">Reference proteome</keyword>
<dbReference type="PANTHER" id="PTHR34512:SF30">
    <property type="entry name" value="OUTER MEMBRANE PROTEIN ASSEMBLY FACTOR BAMB"/>
    <property type="match status" value="1"/>
</dbReference>
<evidence type="ECO:0000256" key="3">
    <source>
        <dbReference type="ARBA" id="ARBA00023237"/>
    </source>
</evidence>
<dbReference type="InterPro" id="IPR017687">
    <property type="entry name" value="BamB"/>
</dbReference>
<dbReference type="InterPro" id="IPR015943">
    <property type="entry name" value="WD40/YVTN_repeat-like_dom_sf"/>
</dbReference>
<evidence type="ECO:0000256" key="4">
    <source>
        <dbReference type="HAMAP-Rule" id="MF_00923"/>
    </source>
</evidence>
<dbReference type="Pfam" id="PF13360">
    <property type="entry name" value="PQQ_2"/>
    <property type="match status" value="1"/>
</dbReference>
<organism evidence="6 7">
    <name type="scientific">Pseudomarimonas arenosa</name>
    <dbReference type="NCBI Taxonomy" id="2774145"/>
    <lineage>
        <taxon>Bacteria</taxon>
        <taxon>Pseudomonadati</taxon>
        <taxon>Pseudomonadota</taxon>
        <taxon>Gammaproteobacteria</taxon>
        <taxon>Lysobacterales</taxon>
        <taxon>Lysobacteraceae</taxon>
        <taxon>Pseudomarimonas</taxon>
    </lineage>
</organism>
<dbReference type="SUPFAM" id="SSF50998">
    <property type="entry name" value="Quinoprotein alcohol dehydrogenase-like"/>
    <property type="match status" value="1"/>
</dbReference>
<dbReference type="InterPro" id="IPR018391">
    <property type="entry name" value="PQQ_b-propeller_rpt"/>
</dbReference>
<keyword evidence="3 4" id="KW-0998">Cell outer membrane</keyword>
<keyword evidence="4" id="KW-0564">Palmitate</keyword>
<keyword evidence="1 4" id="KW-0732">Signal</keyword>
<name>A0AAW3ZLK5_9GAMM</name>
<reference evidence="6 7" key="1">
    <citation type="submission" date="2020-09" db="EMBL/GenBank/DDBJ databases">
        <title>Pseudoxanthomonas sp. CAU 1598 isolated from sand of Yaerae Beach.</title>
        <authorList>
            <person name="Kim W."/>
        </authorList>
    </citation>
    <scope>NUCLEOTIDE SEQUENCE [LARGE SCALE GENOMIC DNA]</scope>
    <source>
        <strain evidence="6 7">CAU 1598</strain>
    </source>
</reference>
<accession>A0AAW3ZLK5</accession>
<dbReference type="AlphaFoldDB" id="A0AAW3ZLK5"/>
<keyword evidence="4" id="KW-0449">Lipoprotein</keyword>
<comment type="subcellular location">
    <subcellularLocation>
        <location evidence="4">Cell outer membrane</location>
        <topology evidence="4">Lipid-anchor</topology>
    </subcellularLocation>
</comment>
<dbReference type="EMBL" id="JACYTR010000008">
    <property type="protein sequence ID" value="MBD8525296.1"/>
    <property type="molecule type" value="Genomic_DNA"/>
</dbReference>
<sequence>MPKARLSHAIVLALTVSLVGCSAFKGKTNKENIEPPIELTDIANEIPVSTAWSRSIGDGERKLGLRQPVAALGDAVYAGGPDGRLLALNRSGGKALWEIKGEDRYAGGPAVGEGTLVVGTLDGQVIAYNPDNGSERWRAKVSSEVISVPAIGRGLAVVRCNDGRVFAFSITDGTRRWVYDRGLPSLTLRGNSRPVIEGDRVFLGYDSGVVVALKLLDGAQLWEQTVAEGEGRHELDRMVDIDGEIVASGSEVYAAAFNGQVVALDAGSGRPLWNREMSVFSGLALAGDKILVSDKAATVWALDRRTGASLWRQDGLAHRWLTTPVVSGTRLAVGDLEGYLHVLDVESGMIVGRDQVGGDPIRATPQLADDLVLAVTIDGDLAAYRIGP</sequence>
<gene>
    <name evidence="4 6" type="primary">bamB</name>
    <name evidence="6" type="ORF">IFO71_06015</name>
</gene>
<dbReference type="Proteomes" id="UP000613768">
    <property type="component" value="Unassembled WGS sequence"/>
</dbReference>
<keyword evidence="2 4" id="KW-0472">Membrane</keyword>
<dbReference type="RefSeq" id="WP_192028641.1">
    <property type="nucleotide sequence ID" value="NZ_JACYTR010000008.1"/>
</dbReference>